<dbReference type="InterPro" id="IPR025410">
    <property type="entry name" value="Lant_dehyd"/>
</dbReference>
<keyword evidence="3" id="KW-1185">Reference proteome</keyword>
<dbReference type="Proteomes" id="UP000530060">
    <property type="component" value="Unassembled WGS sequence"/>
</dbReference>
<dbReference type="EMBL" id="CAIJDP010000079">
    <property type="protein sequence ID" value="CAD0006887.1"/>
    <property type="molecule type" value="Genomic_DNA"/>
</dbReference>
<reference evidence="2 3" key="1">
    <citation type="submission" date="2020-06" db="EMBL/GenBank/DDBJ databases">
        <authorList>
            <person name="Criscuolo A."/>
        </authorList>
    </citation>
    <scope>NUCLEOTIDE SEQUENCE [LARGE SCALE GENOMIC DNA]</scope>
    <source>
        <strain evidence="3">CIP 111411</strain>
    </source>
</reference>
<dbReference type="NCBIfam" id="TIGR03897">
    <property type="entry name" value="lanti_2_LanM"/>
    <property type="match status" value="1"/>
</dbReference>
<comment type="caution">
    <text evidence="2">The sequence shown here is derived from an EMBL/GenBank/DDBJ whole genome shotgun (WGS) entry which is preliminary data.</text>
</comment>
<dbReference type="RefSeq" id="WP_180909817.1">
    <property type="nucleotide sequence ID" value="NZ_CAIJDP010000079.1"/>
</dbReference>
<name>A0A6V6Z506_9FLAO</name>
<dbReference type="Pfam" id="PF13575">
    <property type="entry name" value="DUF4135"/>
    <property type="match status" value="1"/>
</dbReference>
<sequence>MNTEATYFIKENFKTIPFVDIIMPYTYSFISNSNIELFILKDKLHTKLLEELSVIAELSLQFELDNFIKNGNDDYNLFVDKMSMSIMNDFPVLDNLLKIKTENFSKHINNIFSRFYKDREIIEFTFNLNDIRIVDIDVSLGDGHKGEGTSMVYLSNEKKLIYKPRNINIVSSYNSFIDWINDKLETDLKTFQILDCGDYGWLEFVNNDEANSKEDLQEYYFKAGMLLAVAFLLGSKDCHRENIIASGKNPVMIDHETIIQPFLASQSVERSWDEQQKIPLFSVLESVLIVNSNTKVPIDCTGYGVRGNLHLTDFGKKIVNPNTINSKRVTRFVTRELVGKNIPVYNENRVFVNDYAKNFVDGFSLTYDLFTNSKEELKSLVSPINSFKNQEVRYVWRPTFVYFNILRYMRSPALMSSHKNYNSKLKELLSKAYFAESMKSYKFIMDYEIQQMLNGDIPIFSLSSLDDYLEGNESFKIFEYNCIDNINKRIDILSPDHKKDQLEFIHRWVTI</sequence>
<protein>
    <recommendedName>
        <fullName evidence="1">Lantibiotic biosynthesis protein dehydration domain-containing protein</fullName>
    </recommendedName>
</protein>
<proteinExistence type="predicted"/>
<evidence type="ECO:0000313" key="2">
    <source>
        <dbReference type="EMBL" id="CAD0006887.1"/>
    </source>
</evidence>
<dbReference type="InterPro" id="IPR017146">
    <property type="entry name" value="Lanti_2_LanM"/>
</dbReference>
<organism evidence="2 3">
    <name type="scientific">Flavobacterium salmonis</name>
    <dbReference type="NCBI Taxonomy" id="2654844"/>
    <lineage>
        <taxon>Bacteria</taxon>
        <taxon>Pseudomonadati</taxon>
        <taxon>Bacteroidota</taxon>
        <taxon>Flavobacteriia</taxon>
        <taxon>Flavobacteriales</taxon>
        <taxon>Flavobacteriaceae</taxon>
        <taxon>Flavobacterium</taxon>
    </lineage>
</organism>
<gene>
    <name evidence="2" type="ORF">FLAT13_03553</name>
</gene>
<feature type="domain" description="Lantibiotic biosynthesis protein dehydration" evidence="1">
    <location>
        <begin position="90"/>
        <end position="462"/>
    </location>
</feature>
<evidence type="ECO:0000313" key="3">
    <source>
        <dbReference type="Proteomes" id="UP000530060"/>
    </source>
</evidence>
<dbReference type="AlphaFoldDB" id="A0A6V6Z506"/>
<evidence type="ECO:0000259" key="1">
    <source>
        <dbReference type="Pfam" id="PF13575"/>
    </source>
</evidence>
<accession>A0A6V6Z506</accession>